<keyword evidence="4" id="KW-1185">Reference proteome</keyword>
<dbReference type="InterPro" id="IPR003743">
    <property type="entry name" value="Zf-RING_7"/>
</dbReference>
<dbReference type="Gene3D" id="1.10.287.1490">
    <property type="match status" value="1"/>
</dbReference>
<dbReference type="Pfam" id="PF02591">
    <property type="entry name" value="Zn_ribbon_9"/>
    <property type="match status" value="1"/>
</dbReference>
<dbReference type="PANTHER" id="PTHR39082">
    <property type="entry name" value="PHOSPHOLIPASE C-BETA-2-RELATED"/>
    <property type="match status" value="1"/>
</dbReference>
<dbReference type="InterPro" id="IPR052376">
    <property type="entry name" value="Oxidative_Scav/Glycosyltrans"/>
</dbReference>
<protein>
    <submittedName>
        <fullName evidence="3">Putative zinc ribbon domain protein</fullName>
    </submittedName>
</protein>
<dbReference type="AlphaFoldDB" id="C5F280"/>
<name>C5F280_9HELI</name>
<sequence>MFENIKLLEKNMNKHLTQLIEIANLDKEIDSFEPRIKEANKELDAILSQEKTLQSEVEEIKGVAKDISLSIQKNENHLEDLSLKLEEIAKKTKLIKTEKESKALSLEEELAKEQITFANEEIARLNTLLEAKNANIKELEDKINSLKESQKEISQETEIEVQKIKKEQQEIFTKKESLVAKMDQKIISFYEKIRKWAKNTSVVPVTRQACGGCFIRINDKIYSDVIRSDDIITCPHCGRILYNQEENA</sequence>
<evidence type="ECO:0000256" key="1">
    <source>
        <dbReference type="SAM" id="Coils"/>
    </source>
</evidence>
<evidence type="ECO:0000259" key="2">
    <source>
        <dbReference type="Pfam" id="PF02591"/>
    </source>
</evidence>
<proteinExistence type="predicted"/>
<feature type="coiled-coil region" evidence="1">
    <location>
        <begin position="22"/>
        <end position="167"/>
    </location>
</feature>
<evidence type="ECO:0000313" key="4">
    <source>
        <dbReference type="Proteomes" id="UP000003953"/>
    </source>
</evidence>
<organism evidence="3 4">
    <name type="scientific">Helicobacter pullorum MIT 98-5489</name>
    <dbReference type="NCBI Taxonomy" id="537972"/>
    <lineage>
        <taxon>Bacteria</taxon>
        <taxon>Pseudomonadati</taxon>
        <taxon>Campylobacterota</taxon>
        <taxon>Epsilonproteobacteria</taxon>
        <taxon>Campylobacterales</taxon>
        <taxon>Helicobacteraceae</taxon>
        <taxon>Helicobacter</taxon>
    </lineage>
</organism>
<dbReference type="PANTHER" id="PTHR39082:SF1">
    <property type="entry name" value="SCAVENGER RECEPTOR CLASS A MEMBER 3"/>
    <property type="match status" value="1"/>
</dbReference>
<keyword evidence="1" id="KW-0175">Coiled coil</keyword>
<accession>C5F280</accession>
<gene>
    <name evidence="3" type="ORF">HPMG_01831</name>
</gene>
<dbReference type="EMBL" id="DS990446">
    <property type="protein sequence ID" value="EEQ64374.1"/>
    <property type="molecule type" value="Genomic_DNA"/>
</dbReference>
<dbReference type="eggNOG" id="COG1579">
    <property type="taxonomic scope" value="Bacteria"/>
</dbReference>
<evidence type="ECO:0000313" key="3">
    <source>
        <dbReference type="EMBL" id="EEQ64374.1"/>
    </source>
</evidence>
<dbReference type="HOGENOM" id="CLU_073076_2_2_7"/>
<reference evidence="4" key="1">
    <citation type="journal article" date="2014" name="Genome Announc.">
        <title>Draft genome sequences of six enterohepatic helicobacter species isolated from humans and one from rhesus macaques.</title>
        <authorList>
            <person name="Shen Z."/>
            <person name="Sheh A."/>
            <person name="Young S.K."/>
            <person name="Abouelliel A."/>
            <person name="Ward D.V."/>
            <person name="Earl A.M."/>
            <person name="Fox J.G."/>
        </authorList>
    </citation>
    <scope>NUCLEOTIDE SEQUENCE [LARGE SCALE GENOMIC DNA]</scope>
    <source>
        <strain evidence="4">MIT 98-5489</strain>
    </source>
</reference>
<dbReference type="Proteomes" id="UP000003953">
    <property type="component" value="Unassembled WGS sequence"/>
</dbReference>
<feature type="domain" description="C4-type zinc ribbon" evidence="2">
    <location>
        <begin position="209"/>
        <end position="241"/>
    </location>
</feature>